<organism evidence="2 3">
    <name type="scientific">Corynebacterium durum F0235</name>
    <dbReference type="NCBI Taxonomy" id="1035195"/>
    <lineage>
        <taxon>Bacteria</taxon>
        <taxon>Bacillati</taxon>
        <taxon>Actinomycetota</taxon>
        <taxon>Actinomycetes</taxon>
        <taxon>Mycobacteriales</taxon>
        <taxon>Corynebacteriaceae</taxon>
        <taxon>Corynebacterium</taxon>
    </lineage>
</organism>
<dbReference type="AlphaFoldDB" id="L1MLL0"/>
<evidence type="ECO:0000313" key="3">
    <source>
        <dbReference type="Proteomes" id="UP000010445"/>
    </source>
</evidence>
<dbReference type="HOGENOM" id="CLU_2681431_0_0_11"/>
<gene>
    <name evidence="2" type="ORF">HMPREF9997_00462</name>
</gene>
<feature type="compositionally biased region" description="Polar residues" evidence="1">
    <location>
        <begin position="57"/>
        <end position="74"/>
    </location>
</feature>
<sequence>MFCGADVEQVHPQLQQSLFFELRDGLTYVPNPLQPDTVVWPTSCQGSTSVMHADRPVQNNKYPPRPQTTGDTEK</sequence>
<keyword evidence="3" id="KW-1185">Reference proteome</keyword>
<protein>
    <submittedName>
        <fullName evidence="2">Uncharacterized protein</fullName>
    </submittedName>
</protein>
<comment type="caution">
    <text evidence="2">The sequence shown here is derived from an EMBL/GenBank/DDBJ whole genome shotgun (WGS) entry which is preliminary data.</text>
</comment>
<dbReference type="EMBL" id="AMEM01000009">
    <property type="protein sequence ID" value="EKX91801.1"/>
    <property type="molecule type" value="Genomic_DNA"/>
</dbReference>
<reference evidence="2 3" key="1">
    <citation type="submission" date="2012-05" db="EMBL/GenBank/DDBJ databases">
        <authorList>
            <person name="Weinstock G."/>
            <person name="Sodergren E."/>
            <person name="Lobos E.A."/>
            <person name="Fulton L."/>
            <person name="Fulton R."/>
            <person name="Courtney L."/>
            <person name="Fronick C."/>
            <person name="O'Laughlin M."/>
            <person name="Godfrey J."/>
            <person name="Wilson R.M."/>
            <person name="Miner T."/>
            <person name="Farmer C."/>
            <person name="Delehaunty K."/>
            <person name="Cordes M."/>
            <person name="Minx P."/>
            <person name="Tomlinson C."/>
            <person name="Chen J."/>
            <person name="Wollam A."/>
            <person name="Pepin K.H."/>
            <person name="Bhonagiri V."/>
            <person name="Zhang X."/>
            <person name="Suruliraj S."/>
            <person name="Warren W."/>
            <person name="Mitreva M."/>
            <person name="Mardis E.R."/>
            <person name="Wilson R.K."/>
        </authorList>
    </citation>
    <scope>NUCLEOTIDE SEQUENCE [LARGE SCALE GENOMIC DNA]</scope>
    <source>
        <strain evidence="2 3">F0235</strain>
    </source>
</reference>
<proteinExistence type="predicted"/>
<accession>L1MLL0</accession>
<name>L1MLL0_9CORY</name>
<dbReference type="STRING" id="1035195.HMPREF9997_00462"/>
<evidence type="ECO:0000313" key="2">
    <source>
        <dbReference type="EMBL" id="EKX91801.1"/>
    </source>
</evidence>
<feature type="region of interest" description="Disordered" evidence="1">
    <location>
        <begin position="47"/>
        <end position="74"/>
    </location>
</feature>
<dbReference type="Proteomes" id="UP000010445">
    <property type="component" value="Unassembled WGS sequence"/>
</dbReference>
<evidence type="ECO:0000256" key="1">
    <source>
        <dbReference type="SAM" id="MobiDB-lite"/>
    </source>
</evidence>